<evidence type="ECO:0000256" key="1">
    <source>
        <dbReference type="SAM" id="MobiDB-lite"/>
    </source>
</evidence>
<dbReference type="AlphaFoldDB" id="A0A2P8DIM5"/>
<comment type="caution">
    <text evidence="2">The sequence shown here is derived from an EMBL/GenBank/DDBJ whole genome shotgun (WGS) entry which is preliminary data.</text>
</comment>
<evidence type="ECO:0000313" key="2">
    <source>
        <dbReference type="EMBL" id="PSK97048.1"/>
    </source>
</evidence>
<accession>A0A2P8DIM5</accession>
<feature type="region of interest" description="Disordered" evidence="1">
    <location>
        <begin position="1"/>
        <end position="52"/>
    </location>
</feature>
<organism evidence="2 3">
    <name type="scientific">Murinocardiopsis flavida</name>
    <dbReference type="NCBI Taxonomy" id="645275"/>
    <lineage>
        <taxon>Bacteria</taxon>
        <taxon>Bacillati</taxon>
        <taxon>Actinomycetota</taxon>
        <taxon>Actinomycetes</taxon>
        <taxon>Streptosporangiales</taxon>
        <taxon>Nocardiopsidaceae</taxon>
        <taxon>Murinocardiopsis</taxon>
    </lineage>
</organism>
<gene>
    <name evidence="2" type="ORF">CLV63_10951</name>
</gene>
<reference evidence="2 3" key="1">
    <citation type="submission" date="2018-03" db="EMBL/GenBank/DDBJ databases">
        <title>Genomic Encyclopedia of Archaeal and Bacterial Type Strains, Phase II (KMG-II): from individual species to whole genera.</title>
        <authorList>
            <person name="Goeker M."/>
        </authorList>
    </citation>
    <scope>NUCLEOTIDE SEQUENCE [LARGE SCALE GENOMIC DNA]</scope>
    <source>
        <strain evidence="2 3">DSM 45312</strain>
    </source>
</reference>
<feature type="compositionally biased region" description="Polar residues" evidence="1">
    <location>
        <begin position="25"/>
        <end position="45"/>
    </location>
</feature>
<keyword evidence="3" id="KW-1185">Reference proteome</keyword>
<sequence>MFPERERQAAPPRAECTAPNDGPVSVTNNLGCDSTEDGTTASTVAPRTPARVPEEVADVFPWRPETTTCHMSRR</sequence>
<dbReference type="EMBL" id="PYGA01000009">
    <property type="protein sequence ID" value="PSK97048.1"/>
    <property type="molecule type" value="Genomic_DNA"/>
</dbReference>
<proteinExistence type="predicted"/>
<dbReference type="Proteomes" id="UP000240542">
    <property type="component" value="Unassembled WGS sequence"/>
</dbReference>
<name>A0A2P8DIM5_9ACTN</name>
<protein>
    <submittedName>
        <fullName evidence="2">Uncharacterized protein</fullName>
    </submittedName>
</protein>
<evidence type="ECO:0000313" key="3">
    <source>
        <dbReference type="Proteomes" id="UP000240542"/>
    </source>
</evidence>